<keyword evidence="8" id="KW-0768">Sushi</keyword>
<feature type="domain" description="Ig-like" evidence="10">
    <location>
        <begin position="79"/>
        <end position="173"/>
    </location>
</feature>
<dbReference type="InterPro" id="IPR007110">
    <property type="entry name" value="Ig-like_dom"/>
</dbReference>
<keyword evidence="12" id="KW-1185">Reference proteome</keyword>
<evidence type="ECO:0000256" key="4">
    <source>
        <dbReference type="ARBA" id="ARBA00022801"/>
    </source>
</evidence>
<dbReference type="Gene3D" id="2.40.10.10">
    <property type="entry name" value="Trypsin-like serine proteases"/>
    <property type="match status" value="3"/>
</dbReference>
<proteinExistence type="predicted"/>
<dbReference type="SUPFAM" id="SSF50494">
    <property type="entry name" value="Trypsin-like serine proteases"/>
    <property type="match status" value="1"/>
</dbReference>
<dbReference type="CDD" id="cd00096">
    <property type="entry name" value="Ig"/>
    <property type="match status" value="1"/>
</dbReference>
<evidence type="ECO:0000259" key="11">
    <source>
        <dbReference type="PROSITE" id="PS50923"/>
    </source>
</evidence>
<dbReference type="InterPro" id="IPR001314">
    <property type="entry name" value="Peptidase_S1A"/>
</dbReference>
<dbReference type="PANTHER" id="PTHR24264">
    <property type="entry name" value="TRYPSIN-RELATED"/>
    <property type="match status" value="1"/>
</dbReference>
<dbReference type="PROSITE" id="PS50240">
    <property type="entry name" value="TRYPSIN_DOM"/>
    <property type="match status" value="1"/>
</dbReference>
<keyword evidence="6" id="KW-0720">Serine protease</keyword>
<dbReference type="InterPro" id="IPR000436">
    <property type="entry name" value="Sushi_SCR_CCP_dom"/>
</dbReference>
<dbReference type="SMART" id="SM00020">
    <property type="entry name" value="Tryp_SPc"/>
    <property type="match status" value="1"/>
</dbReference>
<dbReference type="PROSITE" id="PS50835">
    <property type="entry name" value="IG_LIKE"/>
    <property type="match status" value="2"/>
</dbReference>
<evidence type="ECO:0000256" key="8">
    <source>
        <dbReference type="PROSITE-ProRule" id="PRU00302"/>
    </source>
</evidence>
<dbReference type="CDD" id="cd00033">
    <property type="entry name" value="CCP"/>
    <property type="match status" value="1"/>
</dbReference>
<dbReference type="SMART" id="SM00408">
    <property type="entry name" value="IGc2"/>
    <property type="match status" value="2"/>
</dbReference>
<keyword evidence="7" id="KW-1015">Disulfide bond</keyword>
<dbReference type="RefSeq" id="XP_022252137.1">
    <property type="nucleotide sequence ID" value="XM_022396429.1"/>
</dbReference>
<dbReference type="Gene3D" id="2.60.40.10">
    <property type="entry name" value="Immunoglobulins"/>
    <property type="match status" value="2"/>
</dbReference>
<feature type="domain" description="Sushi" evidence="11">
    <location>
        <begin position="28"/>
        <end position="83"/>
    </location>
</feature>
<dbReference type="InterPro" id="IPR033116">
    <property type="entry name" value="TRYPSIN_SER"/>
</dbReference>
<evidence type="ECO:0000313" key="12">
    <source>
        <dbReference type="Proteomes" id="UP000694941"/>
    </source>
</evidence>
<evidence type="ECO:0000256" key="3">
    <source>
        <dbReference type="ARBA" id="ARBA00022670"/>
    </source>
</evidence>
<keyword evidence="5" id="KW-0353">Hemolymph clotting</keyword>
<gene>
    <name evidence="13" type="primary">LOC106468126</name>
</gene>
<dbReference type="SUPFAM" id="SSF48726">
    <property type="entry name" value="Immunoglobulin"/>
    <property type="match status" value="2"/>
</dbReference>
<dbReference type="GeneID" id="106468126"/>
<dbReference type="Pfam" id="PF00089">
    <property type="entry name" value="Trypsin"/>
    <property type="match status" value="1"/>
</dbReference>
<dbReference type="SUPFAM" id="SSF57535">
    <property type="entry name" value="Complement control module/SCR domain"/>
    <property type="match status" value="1"/>
</dbReference>
<dbReference type="InterPro" id="IPR050127">
    <property type="entry name" value="Serine_Proteases_S1"/>
</dbReference>
<dbReference type="PANTHER" id="PTHR24264:SF65">
    <property type="entry name" value="SRCR DOMAIN-CONTAINING PROTEIN"/>
    <property type="match status" value="1"/>
</dbReference>
<keyword evidence="3" id="KW-0645">Protease</keyword>
<comment type="subcellular location">
    <subcellularLocation>
        <location evidence="1">Secreted</location>
    </subcellularLocation>
</comment>
<evidence type="ECO:0000256" key="1">
    <source>
        <dbReference type="ARBA" id="ARBA00004613"/>
    </source>
</evidence>
<sequence length="572" mass="64318">MEYCFTIQNELMQFLSEHMKTFTLSNEAECVRPASPSNGRVWFRFRGGLSAIFTCSTGYVLIGQNVSSCMNGKWNYPPPTCQEAEIRCEESYKQGKIEEILAKPHEELVLGCNNNKHQGSQPVWFKDNTIIDILGFTNIQVLPNSSLLLEVYSVRDQGLYYCLTQSSESLQINRAVRIRILEEKQPTVPVNALSAQECFLEFRNQMTKLYVRPGSTALLHCDVNDPTASVSWFVHGQHIESDDRIGDIGQGKFQIMNFTASDSGIYSCIVQTLYDEKCKLSRNIEVAVEQQSVYPVYTCGRPLEKETRRKKRIIDGVRAPQNSAPWMCMLSTEKVPVVCGCSLISDKWIATAAHCFNYLDSKGVVTRVHTDDEARNNFFIKLGKVRRSPEPEEVYAKIRHLVIHPNFRSRIRYPGSNPIINNNDIALVQLEERVAFKPNVLPVCLPMKGFLESFPIGSLGMVTGWGSVSVQGATKALTLQQANLPLVARRVCADSSSYTITENMFCAGYAESYKPDTCGGDSGGPYIMKFQGRWYLAGIVSWGEGCSSPRKYGVYTKVENFLSWIRSTIAEN</sequence>
<dbReference type="PROSITE" id="PS00135">
    <property type="entry name" value="TRYPSIN_SER"/>
    <property type="match status" value="1"/>
</dbReference>
<evidence type="ECO:0000256" key="2">
    <source>
        <dbReference type="ARBA" id="ARBA00022525"/>
    </source>
</evidence>
<name>A0ABM1T8D1_LIMPO</name>
<dbReference type="Pfam" id="PF13927">
    <property type="entry name" value="Ig_3"/>
    <property type="match status" value="1"/>
</dbReference>
<keyword evidence="4" id="KW-0378">Hydrolase</keyword>
<evidence type="ECO:0000259" key="9">
    <source>
        <dbReference type="PROSITE" id="PS50240"/>
    </source>
</evidence>
<dbReference type="InterPro" id="IPR001254">
    <property type="entry name" value="Trypsin_dom"/>
</dbReference>
<dbReference type="InterPro" id="IPR036179">
    <property type="entry name" value="Ig-like_dom_sf"/>
</dbReference>
<dbReference type="InterPro" id="IPR043504">
    <property type="entry name" value="Peptidase_S1_PA_chymotrypsin"/>
</dbReference>
<feature type="domain" description="Peptidase S1" evidence="9">
    <location>
        <begin position="313"/>
        <end position="570"/>
    </location>
</feature>
<evidence type="ECO:0000256" key="5">
    <source>
        <dbReference type="ARBA" id="ARBA00022820"/>
    </source>
</evidence>
<dbReference type="PROSITE" id="PS50923">
    <property type="entry name" value="SUSHI"/>
    <property type="match status" value="1"/>
</dbReference>
<keyword evidence="2" id="KW-0964">Secreted</keyword>
<dbReference type="SMART" id="SM00409">
    <property type="entry name" value="IG"/>
    <property type="match status" value="2"/>
</dbReference>
<dbReference type="InterPro" id="IPR013783">
    <property type="entry name" value="Ig-like_fold"/>
</dbReference>
<comment type="caution">
    <text evidence="8">Lacks conserved residue(s) required for the propagation of feature annotation.</text>
</comment>
<dbReference type="Proteomes" id="UP000694941">
    <property type="component" value="Unplaced"/>
</dbReference>
<dbReference type="InterPro" id="IPR003598">
    <property type="entry name" value="Ig_sub2"/>
</dbReference>
<reference evidence="13" key="1">
    <citation type="submission" date="2025-08" db="UniProtKB">
        <authorList>
            <consortium name="RefSeq"/>
        </authorList>
    </citation>
    <scope>IDENTIFICATION</scope>
    <source>
        <tissue evidence="13">Muscle</tissue>
    </source>
</reference>
<dbReference type="SMART" id="SM00032">
    <property type="entry name" value="CCP"/>
    <property type="match status" value="1"/>
</dbReference>
<dbReference type="InterPro" id="IPR035976">
    <property type="entry name" value="Sushi/SCR/CCP_sf"/>
</dbReference>
<organism evidence="12 13">
    <name type="scientific">Limulus polyphemus</name>
    <name type="common">Atlantic horseshoe crab</name>
    <dbReference type="NCBI Taxonomy" id="6850"/>
    <lineage>
        <taxon>Eukaryota</taxon>
        <taxon>Metazoa</taxon>
        <taxon>Ecdysozoa</taxon>
        <taxon>Arthropoda</taxon>
        <taxon>Chelicerata</taxon>
        <taxon>Merostomata</taxon>
        <taxon>Xiphosura</taxon>
        <taxon>Limulidae</taxon>
        <taxon>Limulus</taxon>
    </lineage>
</organism>
<evidence type="ECO:0000259" key="10">
    <source>
        <dbReference type="PROSITE" id="PS50835"/>
    </source>
</evidence>
<dbReference type="CDD" id="cd00190">
    <property type="entry name" value="Tryp_SPc"/>
    <property type="match status" value="1"/>
</dbReference>
<dbReference type="Pfam" id="PF00084">
    <property type="entry name" value="Sushi"/>
    <property type="match status" value="1"/>
</dbReference>
<accession>A0ABM1T8D1</accession>
<evidence type="ECO:0000256" key="7">
    <source>
        <dbReference type="ARBA" id="ARBA00023157"/>
    </source>
</evidence>
<dbReference type="Gene3D" id="2.10.70.10">
    <property type="entry name" value="Complement Module, domain 1"/>
    <property type="match status" value="1"/>
</dbReference>
<dbReference type="PRINTS" id="PR00722">
    <property type="entry name" value="CHYMOTRYPSIN"/>
</dbReference>
<protein>
    <submittedName>
        <fullName evidence="13">Vitamin K-dependent protein C-like isoform X2</fullName>
    </submittedName>
</protein>
<feature type="domain" description="Ig-like" evidence="10">
    <location>
        <begin position="186"/>
        <end position="285"/>
    </location>
</feature>
<dbReference type="InterPro" id="IPR009003">
    <property type="entry name" value="Peptidase_S1_PA"/>
</dbReference>
<dbReference type="InterPro" id="IPR003599">
    <property type="entry name" value="Ig_sub"/>
</dbReference>
<evidence type="ECO:0000256" key="6">
    <source>
        <dbReference type="ARBA" id="ARBA00022825"/>
    </source>
</evidence>
<evidence type="ECO:0000313" key="13">
    <source>
        <dbReference type="RefSeq" id="XP_022252137.1"/>
    </source>
</evidence>